<protein>
    <submittedName>
        <fullName evidence="2">DUF2970 domain-containing protein</fullName>
    </submittedName>
</protein>
<dbReference type="InterPro" id="IPR021344">
    <property type="entry name" value="DUF2970"/>
</dbReference>
<proteinExistence type="predicted"/>
<evidence type="ECO:0000313" key="3">
    <source>
        <dbReference type="Proteomes" id="UP001595453"/>
    </source>
</evidence>
<reference evidence="3" key="1">
    <citation type="journal article" date="2019" name="Int. J. Syst. Evol. Microbiol.">
        <title>The Global Catalogue of Microorganisms (GCM) 10K type strain sequencing project: providing services to taxonomists for standard genome sequencing and annotation.</title>
        <authorList>
            <consortium name="The Broad Institute Genomics Platform"/>
            <consortium name="The Broad Institute Genome Sequencing Center for Infectious Disease"/>
            <person name="Wu L."/>
            <person name="Ma J."/>
        </authorList>
    </citation>
    <scope>NUCLEOTIDE SEQUENCE [LARGE SCALE GENOMIC DNA]</scope>
    <source>
        <strain evidence="3">KCTC 42730</strain>
    </source>
</reference>
<comment type="caution">
    <text evidence="2">The sequence shown here is derived from an EMBL/GenBank/DDBJ whole genome shotgun (WGS) entry which is preliminary data.</text>
</comment>
<gene>
    <name evidence="2" type="ORF">ACFOEE_16575</name>
</gene>
<keyword evidence="3" id="KW-1185">Reference proteome</keyword>
<evidence type="ECO:0000313" key="2">
    <source>
        <dbReference type="EMBL" id="MFC3034122.1"/>
    </source>
</evidence>
<keyword evidence="1" id="KW-1133">Transmembrane helix</keyword>
<organism evidence="2 3">
    <name type="scientific">Pseudoalteromonas fenneropenaei</name>
    <dbReference type="NCBI Taxonomy" id="1737459"/>
    <lineage>
        <taxon>Bacteria</taxon>
        <taxon>Pseudomonadati</taxon>
        <taxon>Pseudomonadota</taxon>
        <taxon>Gammaproteobacteria</taxon>
        <taxon>Alteromonadales</taxon>
        <taxon>Pseudoalteromonadaceae</taxon>
        <taxon>Pseudoalteromonas</taxon>
    </lineage>
</organism>
<keyword evidence="1" id="KW-0472">Membrane</keyword>
<sequence>MRWLSVMQSVLAAMFGVQSDAKRHQDFTAPHPLPYIIFGIILVVLFVLGLVYLVQLVLPNSLEQ</sequence>
<evidence type="ECO:0000256" key="1">
    <source>
        <dbReference type="SAM" id="Phobius"/>
    </source>
</evidence>
<dbReference type="RefSeq" id="WP_377126818.1">
    <property type="nucleotide sequence ID" value="NZ_JBHRSD010000031.1"/>
</dbReference>
<accession>A0ABV7CN74</accession>
<keyword evidence="1" id="KW-0812">Transmembrane</keyword>
<feature type="transmembrane region" description="Helical" evidence="1">
    <location>
        <begin position="35"/>
        <end position="58"/>
    </location>
</feature>
<name>A0ABV7CN74_9GAMM</name>
<dbReference type="Pfam" id="PF11174">
    <property type="entry name" value="DUF2970"/>
    <property type="match status" value="1"/>
</dbReference>
<dbReference type="EMBL" id="JBHRSD010000031">
    <property type="protein sequence ID" value="MFC3034122.1"/>
    <property type="molecule type" value="Genomic_DNA"/>
</dbReference>
<dbReference type="Proteomes" id="UP001595453">
    <property type="component" value="Unassembled WGS sequence"/>
</dbReference>